<evidence type="ECO:0000313" key="2">
    <source>
        <dbReference type="Proteomes" id="UP001162501"/>
    </source>
</evidence>
<reference evidence="1" key="2">
    <citation type="submission" date="2025-03" db="EMBL/GenBank/DDBJ databases">
        <authorList>
            <consortium name="ELIXIR-Norway"/>
            <consortium name="Elixir Norway"/>
        </authorList>
    </citation>
    <scope>NUCLEOTIDE SEQUENCE</scope>
</reference>
<sequence>MRILFCPKAGNLRSSSCTLTSTAPWLWLMHKTLTHQECKFINLWILHTVFPPETQLKYVLCCFAFSQKQALSQGFKCRQFTWEVIPGDTSGEQESQTGKRGK</sequence>
<protein>
    <submittedName>
        <fullName evidence="1">Uncharacterized protein</fullName>
    </submittedName>
</protein>
<accession>A0AC59YW43</accession>
<name>A0AC59YW43_RANTA</name>
<proteinExistence type="predicted"/>
<gene>
    <name evidence="1" type="ORF">MRATA1EN22A_LOCUS10927</name>
</gene>
<dbReference type="EMBL" id="OX596104">
    <property type="protein sequence ID" value="CAN0025400.1"/>
    <property type="molecule type" value="Genomic_DNA"/>
</dbReference>
<reference evidence="1" key="1">
    <citation type="submission" date="2023-05" db="EMBL/GenBank/DDBJ databases">
        <authorList>
            <consortium name="ELIXIR-Norway"/>
        </authorList>
    </citation>
    <scope>NUCLEOTIDE SEQUENCE</scope>
</reference>
<dbReference type="Proteomes" id="UP001162501">
    <property type="component" value="Chromosome 20"/>
</dbReference>
<evidence type="ECO:0000313" key="1">
    <source>
        <dbReference type="EMBL" id="CAN0025400.1"/>
    </source>
</evidence>
<organism evidence="1 2">
    <name type="scientific">Rangifer tarandus platyrhynchus</name>
    <name type="common">Svalbard reindeer</name>
    <dbReference type="NCBI Taxonomy" id="3082113"/>
    <lineage>
        <taxon>Eukaryota</taxon>
        <taxon>Metazoa</taxon>
        <taxon>Chordata</taxon>
        <taxon>Craniata</taxon>
        <taxon>Vertebrata</taxon>
        <taxon>Euteleostomi</taxon>
        <taxon>Mammalia</taxon>
        <taxon>Eutheria</taxon>
        <taxon>Laurasiatheria</taxon>
        <taxon>Artiodactyla</taxon>
        <taxon>Ruminantia</taxon>
        <taxon>Pecora</taxon>
        <taxon>Cervidae</taxon>
        <taxon>Odocoileinae</taxon>
        <taxon>Rangifer</taxon>
    </lineage>
</organism>